<dbReference type="Pfam" id="PF00593">
    <property type="entry name" value="TonB_dep_Rec_b-barrel"/>
    <property type="match status" value="1"/>
</dbReference>
<evidence type="ECO:0000256" key="7">
    <source>
        <dbReference type="ARBA" id="ARBA00023136"/>
    </source>
</evidence>
<feature type="domain" description="TonB-dependent receptor-like beta-barrel" evidence="12">
    <location>
        <begin position="229"/>
        <end position="648"/>
    </location>
</feature>
<keyword evidence="5 9" id="KW-0812">Transmembrane</keyword>
<dbReference type="GO" id="GO:0015344">
    <property type="term" value="F:siderophore uptake transmembrane transporter activity"/>
    <property type="evidence" value="ECO:0007669"/>
    <property type="project" value="TreeGrafter"/>
</dbReference>
<dbReference type="AlphaFoldDB" id="A0A371K005"/>
<evidence type="ECO:0000313" key="15">
    <source>
        <dbReference type="Proteomes" id="UP000264492"/>
    </source>
</evidence>
<organism evidence="14 15">
    <name type="scientific">Lysobacter silvisoli</name>
    <dbReference type="NCBI Taxonomy" id="2293254"/>
    <lineage>
        <taxon>Bacteria</taxon>
        <taxon>Pseudomonadati</taxon>
        <taxon>Pseudomonadota</taxon>
        <taxon>Gammaproteobacteria</taxon>
        <taxon>Lysobacterales</taxon>
        <taxon>Lysobacteraceae</taxon>
        <taxon>Lysobacter</taxon>
    </lineage>
</organism>
<feature type="domain" description="TonB-dependent receptor plug" evidence="13">
    <location>
        <begin position="69"/>
        <end position="164"/>
    </location>
</feature>
<protein>
    <submittedName>
        <fullName evidence="14">TonB-dependent receptor</fullName>
    </submittedName>
</protein>
<keyword evidence="3 9" id="KW-0813">Transport</keyword>
<keyword evidence="14" id="KW-0675">Receptor</keyword>
<comment type="caution">
    <text evidence="14">The sequence shown here is derived from an EMBL/GenBank/DDBJ whole genome shotgun (WGS) entry which is preliminary data.</text>
</comment>
<dbReference type="Pfam" id="PF07715">
    <property type="entry name" value="Plug"/>
    <property type="match status" value="1"/>
</dbReference>
<evidence type="ECO:0000256" key="11">
    <source>
        <dbReference type="SAM" id="SignalP"/>
    </source>
</evidence>
<keyword evidence="6 10" id="KW-0798">TonB box</keyword>
<evidence type="ECO:0000256" key="8">
    <source>
        <dbReference type="ARBA" id="ARBA00023237"/>
    </source>
</evidence>
<dbReference type="Proteomes" id="UP000264492">
    <property type="component" value="Unassembled WGS sequence"/>
</dbReference>
<sequence length="685" mass="75074">MSYPDRPFAAGAAALRPVIAAAPLTRALRLALFALTLAPAVAAAQTAGAQATDLDEVVVIAEREPGNFAIDRAEIDLTQAGDVADLLSNQSGVAVGGGAPVAQKIYVRGFEDTLLNVTIDNAPQPAELYHHQTRVQIEPEFVKSIELDAGAGAATAGPGALTGALRVTTRDAFDMLALYGDPQRDAGVLVKGAGGFNGENSYKAVVSAFGRWSDRFGAMATYVLQDGGDYDTGDGRRVTPTAYRHERGQARFTGHFGDHTADLSLEHLSDTGTYYERPHMINFAGRFILSDHEMTRETASYNHRYDPASEAVDVQATLFRTVSDYQNRRNTTGQLYGRGEQTSYGLDLRNTARWSALELVYGVDYRRDELDARQQAVPRPFWASTVQTVSVLGAYGQATWTPSEQWRVSAGARWDDYRHRVASGPGAGAANSQARFSPNASIQWQPTEHLTLRAAYADAFRGVTIREAFFSALYVHHGDLEGESADNAEIGVAWERDGWFARATGFRQHIDDYINAVYTGDVGAEWGRWANVGRAEVEGYEAEAGRRWDAYELALGVWNSDTRFNDRPLNDADLGLGTSIGRTWTARFDWRASPRARYGLRARHVEAEDNNITPTAPPKPGYTVADVMGEWSLDAARRLKLGAAVSNLFDRSYYDHGTYGYHSSGTYIGFPAQGRELRVSLSYLF</sequence>
<dbReference type="RefSeq" id="WP_115859544.1">
    <property type="nucleotide sequence ID" value="NZ_QTSU01000002.1"/>
</dbReference>
<comment type="similarity">
    <text evidence="2 9 10">Belongs to the TonB-dependent receptor family.</text>
</comment>
<evidence type="ECO:0000259" key="12">
    <source>
        <dbReference type="Pfam" id="PF00593"/>
    </source>
</evidence>
<evidence type="ECO:0000259" key="13">
    <source>
        <dbReference type="Pfam" id="PF07715"/>
    </source>
</evidence>
<dbReference type="InterPro" id="IPR039426">
    <property type="entry name" value="TonB-dep_rcpt-like"/>
</dbReference>
<dbReference type="GO" id="GO:0044718">
    <property type="term" value="P:siderophore transmembrane transport"/>
    <property type="evidence" value="ECO:0007669"/>
    <property type="project" value="TreeGrafter"/>
</dbReference>
<evidence type="ECO:0000313" key="14">
    <source>
        <dbReference type="EMBL" id="RDZ27167.1"/>
    </source>
</evidence>
<keyword evidence="4 9" id="KW-1134">Transmembrane beta strand</keyword>
<reference evidence="14 15" key="1">
    <citation type="submission" date="2018-08" db="EMBL/GenBank/DDBJ databases">
        <title>Lysobacter sp. zong2l5, whole genome shotgun sequence.</title>
        <authorList>
            <person name="Zhang X."/>
            <person name="Feng G."/>
            <person name="Zhu H."/>
        </authorList>
    </citation>
    <scope>NUCLEOTIDE SEQUENCE [LARGE SCALE GENOMIC DNA]</scope>
    <source>
        <strain evidence="15">zong2l5</strain>
    </source>
</reference>
<dbReference type="PANTHER" id="PTHR30069">
    <property type="entry name" value="TONB-DEPENDENT OUTER MEMBRANE RECEPTOR"/>
    <property type="match status" value="1"/>
</dbReference>
<dbReference type="Gene3D" id="2.40.170.20">
    <property type="entry name" value="TonB-dependent receptor, beta-barrel domain"/>
    <property type="match status" value="1"/>
</dbReference>
<evidence type="ECO:0000256" key="9">
    <source>
        <dbReference type="PROSITE-ProRule" id="PRU01360"/>
    </source>
</evidence>
<keyword evidence="7 9" id="KW-0472">Membrane</keyword>
<dbReference type="OrthoDB" id="9760494at2"/>
<comment type="subcellular location">
    <subcellularLocation>
        <location evidence="1 9">Cell outer membrane</location>
        <topology evidence="1 9">Multi-pass membrane protein</topology>
    </subcellularLocation>
</comment>
<feature type="chain" id="PRO_5017076624" evidence="11">
    <location>
        <begin position="43"/>
        <end position="685"/>
    </location>
</feature>
<dbReference type="PROSITE" id="PS52016">
    <property type="entry name" value="TONB_DEPENDENT_REC_3"/>
    <property type="match status" value="1"/>
</dbReference>
<keyword evidence="8 9" id="KW-0998">Cell outer membrane</keyword>
<evidence type="ECO:0000256" key="5">
    <source>
        <dbReference type="ARBA" id="ARBA00022692"/>
    </source>
</evidence>
<evidence type="ECO:0000256" key="2">
    <source>
        <dbReference type="ARBA" id="ARBA00009810"/>
    </source>
</evidence>
<gene>
    <name evidence="14" type="ORF">DX914_12990</name>
</gene>
<dbReference type="GO" id="GO:0009279">
    <property type="term" value="C:cell outer membrane"/>
    <property type="evidence" value="ECO:0007669"/>
    <property type="project" value="UniProtKB-SubCell"/>
</dbReference>
<evidence type="ECO:0000256" key="6">
    <source>
        <dbReference type="ARBA" id="ARBA00023077"/>
    </source>
</evidence>
<dbReference type="InterPro" id="IPR000531">
    <property type="entry name" value="Beta-barrel_TonB"/>
</dbReference>
<evidence type="ECO:0000256" key="4">
    <source>
        <dbReference type="ARBA" id="ARBA00022452"/>
    </source>
</evidence>
<dbReference type="InterPro" id="IPR012910">
    <property type="entry name" value="Plug_dom"/>
</dbReference>
<keyword evidence="15" id="KW-1185">Reference proteome</keyword>
<dbReference type="PANTHER" id="PTHR30069:SF41">
    <property type="entry name" value="HEME_HEMOPEXIN UTILIZATION PROTEIN C"/>
    <property type="match status" value="1"/>
</dbReference>
<dbReference type="SUPFAM" id="SSF56935">
    <property type="entry name" value="Porins"/>
    <property type="match status" value="1"/>
</dbReference>
<evidence type="ECO:0000256" key="1">
    <source>
        <dbReference type="ARBA" id="ARBA00004571"/>
    </source>
</evidence>
<dbReference type="InterPro" id="IPR037066">
    <property type="entry name" value="Plug_dom_sf"/>
</dbReference>
<evidence type="ECO:0000256" key="10">
    <source>
        <dbReference type="RuleBase" id="RU003357"/>
    </source>
</evidence>
<dbReference type="Gene3D" id="2.170.130.10">
    <property type="entry name" value="TonB-dependent receptor, plug domain"/>
    <property type="match status" value="1"/>
</dbReference>
<keyword evidence="11" id="KW-0732">Signal</keyword>
<dbReference type="InterPro" id="IPR036942">
    <property type="entry name" value="Beta-barrel_TonB_sf"/>
</dbReference>
<feature type="signal peptide" evidence="11">
    <location>
        <begin position="1"/>
        <end position="42"/>
    </location>
</feature>
<name>A0A371K005_9GAMM</name>
<proteinExistence type="inferred from homology"/>
<dbReference type="EMBL" id="QTSU01000002">
    <property type="protein sequence ID" value="RDZ27167.1"/>
    <property type="molecule type" value="Genomic_DNA"/>
</dbReference>
<accession>A0A371K005</accession>
<evidence type="ECO:0000256" key="3">
    <source>
        <dbReference type="ARBA" id="ARBA00022448"/>
    </source>
</evidence>